<sequence length="162" mass="18210">MLWDLWKEHTVWQVADVFSQTRGFTQNLLSQAAAFSSCVMHYCQELEEFWAYQVLLESFVKRLAHCVTSELLPLMDVPGIKLARAKLLYSAGYRSVSLLASADEAQLTSCVEHLSRRAAAQIISAAKNILEEKKAALMEEMADDINHAADNNTNPLKRLPVL</sequence>
<name>A0AAE1AYI1_9GAST</name>
<proteinExistence type="predicted"/>
<evidence type="ECO:0000256" key="1">
    <source>
        <dbReference type="ARBA" id="ARBA00022741"/>
    </source>
</evidence>
<feature type="domain" description="POLQ-like helical" evidence="5">
    <location>
        <begin position="2"/>
        <end position="63"/>
    </location>
</feature>
<keyword evidence="4" id="KW-0067">ATP-binding</keyword>
<dbReference type="InterPro" id="IPR050474">
    <property type="entry name" value="Hel308_SKI2-like"/>
</dbReference>
<evidence type="ECO:0000256" key="3">
    <source>
        <dbReference type="ARBA" id="ARBA00022806"/>
    </source>
</evidence>
<keyword evidence="1" id="KW-0547">Nucleotide-binding</keyword>
<dbReference type="EMBL" id="JAWDGP010000900">
    <property type="protein sequence ID" value="KAK3796222.1"/>
    <property type="molecule type" value="Genomic_DNA"/>
</dbReference>
<dbReference type="PANTHER" id="PTHR47961">
    <property type="entry name" value="DNA POLYMERASE THETA, PUTATIVE (AFU_ORTHOLOGUE AFUA_1G05260)-RELATED"/>
    <property type="match status" value="1"/>
</dbReference>
<dbReference type="GO" id="GO:0016787">
    <property type="term" value="F:hydrolase activity"/>
    <property type="evidence" value="ECO:0007669"/>
    <property type="project" value="UniProtKB-KW"/>
</dbReference>
<dbReference type="Gene3D" id="1.10.150.20">
    <property type="entry name" value="5' to 3' exonuclease, C-terminal subdomain"/>
    <property type="match status" value="1"/>
</dbReference>
<dbReference type="InterPro" id="IPR048960">
    <property type="entry name" value="POLQ-like_helical"/>
</dbReference>
<keyword evidence="3" id="KW-0347">Helicase</keyword>
<keyword evidence="2" id="KW-0378">Hydrolase</keyword>
<protein>
    <recommendedName>
        <fullName evidence="5">POLQ-like helical domain-containing protein</fullName>
    </recommendedName>
</protein>
<gene>
    <name evidence="6" type="ORF">RRG08_006792</name>
</gene>
<evidence type="ECO:0000256" key="4">
    <source>
        <dbReference type="ARBA" id="ARBA00022840"/>
    </source>
</evidence>
<accession>A0AAE1AYI1</accession>
<evidence type="ECO:0000313" key="7">
    <source>
        <dbReference type="Proteomes" id="UP001283361"/>
    </source>
</evidence>
<dbReference type="Pfam" id="PF14520">
    <property type="entry name" value="HHH_5"/>
    <property type="match status" value="1"/>
</dbReference>
<evidence type="ECO:0000313" key="6">
    <source>
        <dbReference type="EMBL" id="KAK3796222.1"/>
    </source>
</evidence>
<evidence type="ECO:0000259" key="5">
    <source>
        <dbReference type="Pfam" id="PF21099"/>
    </source>
</evidence>
<dbReference type="GO" id="GO:0004386">
    <property type="term" value="F:helicase activity"/>
    <property type="evidence" value="ECO:0007669"/>
    <property type="project" value="UniProtKB-KW"/>
</dbReference>
<dbReference type="Gene3D" id="1.10.3380.20">
    <property type="match status" value="1"/>
</dbReference>
<evidence type="ECO:0000256" key="2">
    <source>
        <dbReference type="ARBA" id="ARBA00022801"/>
    </source>
</evidence>
<reference evidence="6" key="1">
    <citation type="journal article" date="2023" name="G3 (Bethesda)">
        <title>A reference genome for the long-term kleptoplast-retaining sea slug Elysia crispata morphotype clarki.</title>
        <authorList>
            <person name="Eastman K.E."/>
            <person name="Pendleton A.L."/>
            <person name="Shaikh M.A."/>
            <person name="Suttiyut T."/>
            <person name="Ogas R."/>
            <person name="Tomko P."/>
            <person name="Gavelis G."/>
            <person name="Widhalm J.R."/>
            <person name="Wisecaver J.H."/>
        </authorList>
    </citation>
    <scope>NUCLEOTIDE SEQUENCE</scope>
    <source>
        <strain evidence="6">ECLA1</strain>
    </source>
</reference>
<dbReference type="GO" id="GO:0005524">
    <property type="term" value="F:ATP binding"/>
    <property type="evidence" value="ECO:0007669"/>
    <property type="project" value="UniProtKB-KW"/>
</dbReference>
<keyword evidence="7" id="KW-1185">Reference proteome</keyword>
<organism evidence="6 7">
    <name type="scientific">Elysia crispata</name>
    <name type="common">lettuce slug</name>
    <dbReference type="NCBI Taxonomy" id="231223"/>
    <lineage>
        <taxon>Eukaryota</taxon>
        <taxon>Metazoa</taxon>
        <taxon>Spiralia</taxon>
        <taxon>Lophotrochozoa</taxon>
        <taxon>Mollusca</taxon>
        <taxon>Gastropoda</taxon>
        <taxon>Heterobranchia</taxon>
        <taxon>Euthyneura</taxon>
        <taxon>Panpulmonata</taxon>
        <taxon>Sacoglossa</taxon>
        <taxon>Placobranchoidea</taxon>
        <taxon>Plakobranchidae</taxon>
        <taxon>Elysia</taxon>
    </lineage>
</organism>
<dbReference type="PANTHER" id="PTHR47961:SF12">
    <property type="entry name" value="HELICASE POLQ-LIKE"/>
    <property type="match status" value="1"/>
</dbReference>
<dbReference type="AlphaFoldDB" id="A0AAE1AYI1"/>
<dbReference type="Pfam" id="PF21099">
    <property type="entry name" value="POLQ_helical"/>
    <property type="match status" value="1"/>
</dbReference>
<comment type="caution">
    <text evidence="6">The sequence shown here is derived from an EMBL/GenBank/DDBJ whole genome shotgun (WGS) entry which is preliminary data.</text>
</comment>
<dbReference type="SUPFAM" id="SSF158702">
    <property type="entry name" value="Sec63 N-terminal domain-like"/>
    <property type="match status" value="1"/>
</dbReference>
<dbReference type="Proteomes" id="UP001283361">
    <property type="component" value="Unassembled WGS sequence"/>
</dbReference>